<sequence length="643" mass="70773">MINDNNKNDLNRLERLKKGLYSKTAIVSKKFSELHPKKYDIGSNWNDESISQITSERPNLSNDMPKKIKKEKNWIEKFLVLSIVLFVIATVAVLLTILGGVNKMSTSNVDISVIGPVSIESGGELSIQLTIENNNSSDLELADLIVEYPKGTRSVDGIEMEKFKESLGTIKSGKEVKKEVKAILFGEENSDQEVIISLEYRMKDSNAIFFKEKIYDLKISSSPINLIISPIEESISGQEVNFSVSVISNSKTPLDNLLLVADYPFGFEFKSSDPKPDYSDNSWKVSGDKQVINIKGVITGQEGDERVFKFTCGTPDEDNEKKISAIFALAEKSLGIKNPFLGIDLAINGTNSSGYILSPNQPVRVDITWKNNSPAKILDGEITVKLRGEIIDKGSVSVDKGFYRSSDNAIVWEKRTNNDLAQIDLGDTGRLSFYFETLPIGKRTNFTNPEITIDISAKGNRVFEGEPEEISSTVTRTIKVSSDLAVTPRGTYYSGVFTNTGPLPPQVEKETTYTITWSVTNSMNDVDGVRVISSLPPYVRWMGVVSPSSEKISYNPVGGEIIWNVGDVKSGVGIKTAPREVSFQVALLPSITQANTVPNLTSEVKISGTDSFTNQILQSTEREVTTMINTDPGFTATKAVVAE</sequence>
<keyword evidence="1" id="KW-0812">Transmembrane</keyword>
<reference evidence="2 3" key="1">
    <citation type="journal article" date="2016" name="Nat. Commun.">
        <title>Thousands of microbial genomes shed light on interconnected biogeochemical processes in an aquifer system.</title>
        <authorList>
            <person name="Anantharaman K."/>
            <person name="Brown C.T."/>
            <person name="Hug L.A."/>
            <person name="Sharon I."/>
            <person name="Castelle C.J."/>
            <person name="Probst A.J."/>
            <person name="Thomas B.C."/>
            <person name="Singh A."/>
            <person name="Wilkins M.J."/>
            <person name="Karaoz U."/>
            <person name="Brodie E.L."/>
            <person name="Williams K.H."/>
            <person name="Hubbard S.S."/>
            <person name="Banfield J.F."/>
        </authorList>
    </citation>
    <scope>NUCLEOTIDE SEQUENCE [LARGE SCALE GENOMIC DNA]</scope>
</reference>
<evidence type="ECO:0000313" key="2">
    <source>
        <dbReference type="EMBL" id="OGD70791.1"/>
    </source>
</evidence>
<gene>
    <name evidence="2" type="ORF">A3I18_01455</name>
</gene>
<organism evidence="2 3">
    <name type="scientific">Candidatus Campbellbacteria bacterium RIFCSPLOWO2_02_FULL_35_11</name>
    <dbReference type="NCBI Taxonomy" id="1797581"/>
    <lineage>
        <taxon>Bacteria</taxon>
        <taxon>Candidatus Campbelliibacteriota</taxon>
    </lineage>
</organism>
<dbReference type="Proteomes" id="UP000186545">
    <property type="component" value="Unassembled WGS sequence"/>
</dbReference>
<name>A0A1F5ETS1_9BACT</name>
<evidence type="ECO:0000313" key="3">
    <source>
        <dbReference type="Proteomes" id="UP000186545"/>
    </source>
</evidence>
<accession>A0A1F5ETS1</accession>
<keyword evidence="1" id="KW-0472">Membrane</keyword>
<comment type="caution">
    <text evidence="2">The sequence shown here is derived from an EMBL/GenBank/DDBJ whole genome shotgun (WGS) entry which is preliminary data.</text>
</comment>
<keyword evidence="1" id="KW-1133">Transmembrane helix</keyword>
<feature type="transmembrane region" description="Helical" evidence="1">
    <location>
        <begin position="78"/>
        <end position="101"/>
    </location>
</feature>
<dbReference type="AlphaFoldDB" id="A0A1F5ETS1"/>
<dbReference type="EMBL" id="MFAD01000004">
    <property type="protein sequence ID" value="OGD70791.1"/>
    <property type="molecule type" value="Genomic_DNA"/>
</dbReference>
<protein>
    <recommendedName>
        <fullName evidence="4">DUF11 domain-containing protein</fullName>
    </recommendedName>
</protein>
<evidence type="ECO:0008006" key="4">
    <source>
        <dbReference type="Google" id="ProtNLM"/>
    </source>
</evidence>
<proteinExistence type="predicted"/>
<evidence type="ECO:0000256" key="1">
    <source>
        <dbReference type="SAM" id="Phobius"/>
    </source>
</evidence>